<proteinExistence type="predicted"/>
<evidence type="ECO:0000313" key="1">
    <source>
        <dbReference type="EMBL" id="KXK10208.1"/>
    </source>
</evidence>
<dbReference type="EMBL" id="JYPD01000007">
    <property type="protein sequence ID" value="KXK10208.1"/>
    <property type="molecule type" value="Genomic_DNA"/>
</dbReference>
<reference evidence="1 2" key="1">
    <citation type="submission" date="2015-02" db="EMBL/GenBank/DDBJ databases">
        <title>Improved understanding of the partial-nitritation anammox process through 23 genomes representing the majority of the microbial community.</title>
        <authorList>
            <person name="Speth D.R."/>
            <person name="In T Zandt M."/>
            <person name="Guerrero Cruz S."/>
            <person name="Jetten M.S."/>
            <person name="Dutilh B.E."/>
        </authorList>
    </citation>
    <scope>NUCLEOTIDE SEQUENCE [LARGE SCALE GENOMIC DNA]</scope>
    <source>
        <strain evidence="1">OLB21</strain>
    </source>
</reference>
<accession>A0A136KLM9</accession>
<comment type="caution">
    <text evidence="1">The sequence shown here is derived from an EMBL/GenBank/DDBJ whole genome shotgun (WGS) entry which is preliminary data.</text>
</comment>
<dbReference type="AlphaFoldDB" id="A0A136KLM9"/>
<dbReference type="STRING" id="1617427.UZ20_WS6002000030"/>
<dbReference type="Proteomes" id="UP000070449">
    <property type="component" value="Unassembled WGS sequence"/>
</dbReference>
<organism evidence="1 2">
    <name type="scientific">candidate division WS6 bacterium OLB21</name>
    <dbReference type="NCBI Taxonomy" id="1617427"/>
    <lineage>
        <taxon>Bacteria</taxon>
        <taxon>Candidatus Dojkabacteria</taxon>
    </lineage>
</organism>
<name>A0A136KLM9_9BACT</name>
<sequence length="67" mass="7770">MIKKLILPMQKVLLQRRLCPACTRSLDKANLLESRANGTNVVSCDCTRIFIYDKDLDTFRRALQEEL</sequence>
<evidence type="ECO:0000313" key="2">
    <source>
        <dbReference type="Proteomes" id="UP000070449"/>
    </source>
</evidence>
<gene>
    <name evidence="1" type="ORF">UZ20_WS6002000030</name>
</gene>
<protein>
    <submittedName>
        <fullName evidence="1">Uncharacterized protein</fullName>
    </submittedName>
</protein>